<evidence type="ECO:0000256" key="5">
    <source>
        <dbReference type="ARBA" id="ARBA00025050"/>
    </source>
</evidence>
<sequence length="183" mass="20771">MEKNELLKQADSRMEGAINSFIKHLRGIRAGRASPEFVEPVQVEAYEQRQQIARLATITTPDARTIVIQPWDKALLKNIQKAIVEANLGLMPVVDGNLIRINLPSLSEERRKELIHVASKYAEEAKVAVRNVRRDIIADLKKIEHISEDEVHSLSNKLQTVTDDFTSKINKILEDKKKEISSI</sequence>
<evidence type="ECO:0000259" key="7">
    <source>
        <dbReference type="Pfam" id="PF01765"/>
    </source>
</evidence>
<dbReference type="KEGG" id="ptc:phytr_1260"/>
<evidence type="ECO:0000256" key="2">
    <source>
        <dbReference type="ARBA" id="ARBA00005912"/>
    </source>
</evidence>
<dbReference type="GO" id="GO:0005737">
    <property type="term" value="C:cytoplasm"/>
    <property type="evidence" value="ECO:0007669"/>
    <property type="project" value="UniProtKB-SubCell"/>
</dbReference>
<reference evidence="8 9" key="1">
    <citation type="submission" date="2018-03" db="EMBL/GenBank/DDBJ databases">
        <title>A gene transfer event suggests a long-term partnership between eustigmatophyte algae and a novel lineage of endosymbiotic bacteria.</title>
        <authorList>
            <person name="Yurchenko T."/>
            <person name="Sevcikova T."/>
            <person name="Pribyl P."/>
            <person name="El Karkouri K."/>
            <person name="Klimes V."/>
            <person name="Amaral R."/>
            <person name="Zbrankova V."/>
            <person name="Kim E."/>
            <person name="Raoult D."/>
            <person name="Santos L.M.A."/>
            <person name="Elias M."/>
        </authorList>
    </citation>
    <scope>NUCLEOTIDE SEQUENCE [LARGE SCALE GENOMIC DNA]</scope>
    <source>
        <strain evidence="8">CCALA 838</strain>
    </source>
</reference>
<evidence type="ECO:0000256" key="6">
    <source>
        <dbReference type="HAMAP-Rule" id="MF_00040"/>
    </source>
</evidence>
<organism evidence="8 9">
    <name type="scientific">Candidatus Phycorickettsia trachydisci</name>
    <dbReference type="NCBI Taxonomy" id="2115978"/>
    <lineage>
        <taxon>Bacteria</taxon>
        <taxon>Pseudomonadati</taxon>
        <taxon>Pseudomonadota</taxon>
        <taxon>Alphaproteobacteria</taxon>
        <taxon>Rickettsiales</taxon>
        <taxon>Rickettsiaceae</taxon>
        <taxon>Candidatus Phycorickettsia</taxon>
    </lineage>
</organism>
<dbReference type="PANTHER" id="PTHR20982">
    <property type="entry name" value="RIBOSOME RECYCLING FACTOR"/>
    <property type="match status" value="1"/>
</dbReference>
<evidence type="ECO:0000256" key="4">
    <source>
        <dbReference type="ARBA" id="ARBA00022917"/>
    </source>
</evidence>
<protein>
    <recommendedName>
        <fullName evidence="6">Ribosome-recycling factor</fullName>
        <shortName evidence="6">RRF</shortName>
    </recommendedName>
    <alternativeName>
        <fullName evidence="6">Ribosome-releasing factor</fullName>
    </alternativeName>
</protein>
<proteinExistence type="inferred from homology"/>
<dbReference type="EMBL" id="CP027845">
    <property type="protein sequence ID" value="AVP87086.1"/>
    <property type="molecule type" value="Genomic_DNA"/>
</dbReference>
<keyword evidence="4 6" id="KW-0648">Protein biosynthesis</keyword>
<accession>A0A2P1P753</accession>
<dbReference type="AlphaFoldDB" id="A0A2P1P753"/>
<dbReference type="Proteomes" id="UP000241762">
    <property type="component" value="Chromosome"/>
</dbReference>
<evidence type="ECO:0000313" key="9">
    <source>
        <dbReference type="Proteomes" id="UP000241762"/>
    </source>
</evidence>
<dbReference type="InterPro" id="IPR036191">
    <property type="entry name" value="RRF_sf"/>
</dbReference>
<evidence type="ECO:0000313" key="8">
    <source>
        <dbReference type="EMBL" id="AVP87086.1"/>
    </source>
</evidence>
<keyword evidence="9" id="KW-1185">Reference proteome</keyword>
<dbReference type="GO" id="GO:0043023">
    <property type="term" value="F:ribosomal large subunit binding"/>
    <property type="evidence" value="ECO:0007669"/>
    <property type="project" value="TreeGrafter"/>
</dbReference>
<keyword evidence="3 6" id="KW-0963">Cytoplasm</keyword>
<dbReference type="InterPro" id="IPR002661">
    <property type="entry name" value="Ribosome_recyc_fac"/>
</dbReference>
<dbReference type="Pfam" id="PF01765">
    <property type="entry name" value="RRF"/>
    <property type="match status" value="1"/>
</dbReference>
<evidence type="ECO:0000256" key="1">
    <source>
        <dbReference type="ARBA" id="ARBA00004496"/>
    </source>
</evidence>
<dbReference type="SUPFAM" id="SSF55194">
    <property type="entry name" value="Ribosome recycling factor, RRF"/>
    <property type="match status" value="1"/>
</dbReference>
<dbReference type="RefSeq" id="WP_106873961.1">
    <property type="nucleotide sequence ID" value="NZ_CP027845.1"/>
</dbReference>
<dbReference type="PANTHER" id="PTHR20982:SF3">
    <property type="entry name" value="MITOCHONDRIAL RIBOSOME RECYCLING FACTOR PSEUDO 1"/>
    <property type="match status" value="1"/>
</dbReference>
<dbReference type="Gene3D" id="3.30.1360.40">
    <property type="match status" value="1"/>
</dbReference>
<dbReference type="Gene3D" id="1.10.132.20">
    <property type="entry name" value="Ribosome-recycling factor"/>
    <property type="match status" value="1"/>
</dbReference>
<name>A0A2P1P753_9RICK</name>
<dbReference type="NCBIfam" id="TIGR00496">
    <property type="entry name" value="frr"/>
    <property type="match status" value="1"/>
</dbReference>
<comment type="similarity">
    <text evidence="2 6">Belongs to the RRF family.</text>
</comment>
<comment type="function">
    <text evidence="5 6">Responsible for the release of ribosomes from messenger RNA at the termination of protein biosynthesis. May increase the efficiency of translation by recycling ribosomes from one round of translation to another.</text>
</comment>
<evidence type="ECO:0000256" key="3">
    <source>
        <dbReference type="ARBA" id="ARBA00022490"/>
    </source>
</evidence>
<feature type="domain" description="Ribosome recycling factor" evidence="7">
    <location>
        <begin position="23"/>
        <end position="180"/>
    </location>
</feature>
<dbReference type="CDD" id="cd00520">
    <property type="entry name" value="RRF"/>
    <property type="match status" value="1"/>
</dbReference>
<gene>
    <name evidence="6" type="primary">frr</name>
    <name evidence="8" type="ORF">phytr_1260</name>
</gene>
<dbReference type="GO" id="GO:0006415">
    <property type="term" value="P:translational termination"/>
    <property type="evidence" value="ECO:0007669"/>
    <property type="project" value="UniProtKB-UniRule"/>
</dbReference>
<comment type="subcellular location">
    <subcellularLocation>
        <location evidence="1 6">Cytoplasm</location>
    </subcellularLocation>
</comment>
<dbReference type="InterPro" id="IPR023584">
    <property type="entry name" value="Ribosome_recyc_fac_dom"/>
</dbReference>
<dbReference type="HAMAP" id="MF_00040">
    <property type="entry name" value="RRF"/>
    <property type="match status" value="1"/>
</dbReference>
<dbReference type="OrthoDB" id="9804006at2"/>
<dbReference type="FunFam" id="1.10.132.20:FF:000001">
    <property type="entry name" value="Ribosome-recycling factor"/>
    <property type="match status" value="1"/>
</dbReference>
<dbReference type="FunFam" id="3.30.1360.40:FF:000001">
    <property type="entry name" value="Ribosome-recycling factor"/>
    <property type="match status" value="1"/>
</dbReference>